<gene>
    <name evidence="3" type="ORF">M378DRAFT_555617</name>
</gene>
<dbReference type="HOGENOM" id="CLU_021118_0_0_1"/>
<evidence type="ECO:0000313" key="3">
    <source>
        <dbReference type="EMBL" id="KIL65011.1"/>
    </source>
</evidence>
<dbReference type="Gene3D" id="3.40.640.10">
    <property type="entry name" value="Type I PLP-dependent aspartate aminotransferase-like (Major domain)"/>
    <property type="match status" value="1"/>
</dbReference>
<dbReference type="SUPFAM" id="SSF55347">
    <property type="entry name" value="Glyceraldehyde-3-phosphate dehydrogenase-like, C-terminal domain"/>
    <property type="match status" value="1"/>
</dbReference>
<dbReference type="Gene3D" id="3.30.360.10">
    <property type="entry name" value="Dihydrodipicolinate Reductase, domain 2"/>
    <property type="match status" value="1"/>
</dbReference>
<dbReference type="InterPro" id="IPR015424">
    <property type="entry name" value="PyrdxlP-dep_Trfase"/>
</dbReference>
<proteinExistence type="predicted"/>
<dbReference type="Gene3D" id="3.90.1150.10">
    <property type="entry name" value="Aspartate Aminotransferase, domain 1"/>
    <property type="match status" value="1"/>
</dbReference>
<evidence type="ECO:0000259" key="1">
    <source>
        <dbReference type="Pfam" id="PF01408"/>
    </source>
</evidence>
<dbReference type="STRING" id="946122.A0A0C2X6X1"/>
<dbReference type="SUPFAM" id="SSF51735">
    <property type="entry name" value="NAD(P)-binding Rossmann-fold domains"/>
    <property type="match status" value="1"/>
</dbReference>
<feature type="domain" description="Gfo/Idh/MocA-like oxidoreductase N-terminal" evidence="1">
    <location>
        <begin position="12"/>
        <end position="132"/>
    </location>
</feature>
<accession>A0A0C2X6X1</accession>
<dbReference type="Proteomes" id="UP000054549">
    <property type="component" value="Unassembled WGS sequence"/>
</dbReference>
<dbReference type="EMBL" id="KN818245">
    <property type="protein sequence ID" value="KIL65011.1"/>
    <property type="molecule type" value="Genomic_DNA"/>
</dbReference>
<dbReference type="PANTHER" id="PTHR30244:SF34">
    <property type="entry name" value="DTDP-4-AMINO-4,6-DIDEOXYGALACTOSE TRANSAMINASE"/>
    <property type="match status" value="1"/>
</dbReference>
<dbReference type="InterPro" id="IPR004104">
    <property type="entry name" value="Gfo/Idh/MocA-like_OxRdtase_C"/>
</dbReference>
<dbReference type="GO" id="GO:0030170">
    <property type="term" value="F:pyridoxal phosphate binding"/>
    <property type="evidence" value="ECO:0007669"/>
    <property type="project" value="TreeGrafter"/>
</dbReference>
<protein>
    <submittedName>
        <fullName evidence="3">Uncharacterized protein</fullName>
    </submittedName>
</protein>
<dbReference type="InterPro" id="IPR015422">
    <property type="entry name" value="PyrdxlP-dep_Trfase_small"/>
</dbReference>
<organism evidence="3 4">
    <name type="scientific">Amanita muscaria (strain Koide BX008)</name>
    <dbReference type="NCBI Taxonomy" id="946122"/>
    <lineage>
        <taxon>Eukaryota</taxon>
        <taxon>Fungi</taxon>
        <taxon>Dikarya</taxon>
        <taxon>Basidiomycota</taxon>
        <taxon>Agaricomycotina</taxon>
        <taxon>Agaricomycetes</taxon>
        <taxon>Agaricomycetidae</taxon>
        <taxon>Agaricales</taxon>
        <taxon>Pluteineae</taxon>
        <taxon>Amanitaceae</taxon>
        <taxon>Amanita</taxon>
    </lineage>
</organism>
<dbReference type="InterPro" id="IPR000683">
    <property type="entry name" value="Gfo/Idh/MocA-like_OxRdtase_N"/>
</dbReference>
<name>A0A0C2X6X1_AMAMK</name>
<dbReference type="SUPFAM" id="SSF53383">
    <property type="entry name" value="PLP-dependent transferases"/>
    <property type="match status" value="1"/>
</dbReference>
<feature type="domain" description="Gfo/Idh/MocA-like oxidoreductase C-terminal" evidence="2">
    <location>
        <begin position="171"/>
        <end position="336"/>
    </location>
</feature>
<dbReference type="PANTHER" id="PTHR30244">
    <property type="entry name" value="TRANSAMINASE"/>
    <property type="match status" value="1"/>
</dbReference>
<dbReference type="Pfam" id="PF01408">
    <property type="entry name" value="GFO_IDH_MocA"/>
    <property type="match status" value="1"/>
</dbReference>
<dbReference type="InParanoid" id="A0A0C2X6X1"/>
<dbReference type="InterPro" id="IPR000653">
    <property type="entry name" value="DegT/StrS_aminotransferase"/>
</dbReference>
<dbReference type="InterPro" id="IPR036291">
    <property type="entry name" value="NAD(P)-bd_dom_sf"/>
</dbReference>
<dbReference type="GO" id="GO:0000271">
    <property type="term" value="P:polysaccharide biosynthetic process"/>
    <property type="evidence" value="ECO:0007669"/>
    <property type="project" value="TreeGrafter"/>
</dbReference>
<dbReference type="GO" id="GO:0008483">
    <property type="term" value="F:transaminase activity"/>
    <property type="evidence" value="ECO:0007669"/>
    <property type="project" value="TreeGrafter"/>
</dbReference>
<dbReference type="Gene3D" id="3.40.50.720">
    <property type="entry name" value="NAD(P)-binding Rossmann-like Domain"/>
    <property type="match status" value="1"/>
</dbReference>
<evidence type="ECO:0000259" key="2">
    <source>
        <dbReference type="Pfam" id="PF02894"/>
    </source>
</evidence>
<dbReference type="Pfam" id="PF01041">
    <property type="entry name" value="DegT_DnrJ_EryC1"/>
    <property type="match status" value="1"/>
</dbReference>
<dbReference type="AlphaFoldDB" id="A0A0C2X6X1"/>
<dbReference type="GO" id="GO:0000166">
    <property type="term" value="F:nucleotide binding"/>
    <property type="evidence" value="ECO:0007669"/>
    <property type="project" value="InterPro"/>
</dbReference>
<dbReference type="InterPro" id="IPR015421">
    <property type="entry name" value="PyrdxlP-dep_Trfase_major"/>
</dbReference>
<dbReference type="Pfam" id="PF02894">
    <property type="entry name" value="GFO_IDH_MocA_C"/>
    <property type="match status" value="1"/>
</dbReference>
<dbReference type="OrthoDB" id="446809at2759"/>
<evidence type="ECO:0000313" key="4">
    <source>
        <dbReference type="Proteomes" id="UP000054549"/>
    </source>
</evidence>
<reference evidence="3 4" key="1">
    <citation type="submission" date="2014-04" db="EMBL/GenBank/DDBJ databases">
        <title>Evolutionary Origins and Diversification of the Mycorrhizal Mutualists.</title>
        <authorList>
            <consortium name="DOE Joint Genome Institute"/>
            <consortium name="Mycorrhizal Genomics Consortium"/>
            <person name="Kohler A."/>
            <person name="Kuo A."/>
            <person name="Nagy L.G."/>
            <person name="Floudas D."/>
            <person name="Copeland A."/>
            <person name="Barry K.W."/>
            <person name="Cichocki N."/>
            <person name="Veneault-Fourrey C."/>
            <person name="LaButti K."/>
            <person name="Lindquist E.A."/>
            <person name="Lipzen A."/>
            <person name="Lundell T."/>
            <person name="Morin E."/>
            <person name="Murat C."/>
            <person name="Riley R."/>
            <person name="Ohm R."/>
            <person name="Sun H."/>
            <person name="Tunlid A."/>
            <person name="Henrissat B."/>
            <person name="Grigoriev I.V."/>
            <person name="Hibbett D.S."/>
            <person name="Martin F."/>
        </authorList>
    </citation>
    <scope>NUCLEOTIDE SEQUENCE [LARGE SCALE GENOMIC DNA]</scope>
    <source>
        <strain evidence="3 4">Koide BX008</strain>
    </source>
</reference>
<keyword evidence="4" id="KW-1185">Reference proteome</keyword>
<sequence>MSAANLAGGPLRLALIGLGHRTLTKALPALRPLNLSIVAGVDPRLTSGFNHKQLSNTKFFKSVADLAMMMNSNWRPDVAFVALPHSEYPITVSHLLQHKIDVIQEKPLAISVSEGLARVALAEQNGVRLGVAAQRRFSMRYRQLLEWLPMVGIVRAVQVVEKIEVLDLDDGWRASKAKAGGGAVLDLGYHMIDQLISLFGPDCVVNHAKLLKTRSLSGTYDVEDTVHAQLTFQHGSDGDIPVNLVLSRAADEAEELLEIIGERGVLRLHNGVVSLNGTGRHGSDMQKASLQCVEPAHVLLRAAFRSFFAGGDPAKWDCQRDLAVLRVIEAIYANAQISTVVHTAFSSLTLKGKLKKWTWPRITSQLKTDVIRQLDTTLSIYDNSGVFADFETDFKIAMGAPSAFALLHNSGTNALHALYYSVGIGKGDEVIVPVYTFHATVSCLMQLGCIPVFVDSLSNTGNIGPEGIQAALTPRTKAVIVTHMWGQPCAMSEIAELCKDANVLLLEDCSHAHGASVNGKIVGTFGDGAAWSIQGDKVISGGEGGVTLTRNPEFYYRQLIFGHYNKRCKAEIPPTHPLAAYSLTGAGLKNRAHPLATAVALNQLRQLPIMKNFKSKYATILTESLRSVDFLHGPNILPTAQPGWYALVVNFNSSAAPSGLTRERFVAELAARGLADVDIPNSVRPLYAEPLYLRPWEIFPHNYDPNTYQPRWTPADFPCADAFHRTAIKFPVWACEDDLDVVQSYATIIKDVAKDFTSEKLSLTCQ</sequence>